<keyword evidence="2" id="KW-0830">Ubiquinone</keyword>
<dbReference type="GO" id="GO:0006979">
    <property type="term" value="P:response to oxidative stress"/>
    <property type="evidence" value="ECO:0007669"/>
    <property type="project" value="TreeGrafter"/>
</dbReference>
<reference evidence="2 3" key="1">
    <citation type="submission" date="2018-06" db="EMBL/GenBank/DDBJ databases">
        <title>Genomic Encyclopedia of Type Strains, Phase IV (KMG-IV): sequencing the most valuable type-strain genomes for metagenomic binning, comparative biology and taxonomic classification.</title>
        <authorList>
            <person name="Goeker M."/>
        </authorList>
    </citation>
    <scope>NUCLEOTIDE SEQUENCE [LARGE SCALE GENOMIC DNA]</scope>
    <source>
        <strain evidence="2 3">DSM 24875</strain>
    </source>
</reference>
<feature type="compositionally biased region" description="Polar residues" evidence="1">
    <location>
        <begin position="115"/>
        <end position="127"/>
    </location>
</feature>
<accession>A0A366EXF7</accession>
<evidence type="ECO:0000313" key="3">
    <source>
        <dbReference type="Proteomes" id="UP000253529"/>
    </source>
</evidence>
<dbReference type="Proteomes" id="UP000253529">
    <property type="component" value="Unassembled WGS sequence"/>
</dbReference>
<gene>
    <name evidence="2" type="ORF">DFR50_12911</name>
</gene>
<evidence type="ECO:0000256" key="1">
    <source>
        <dbReference type="SAM" id="MobiDB-lite"/>
    </source>
</evidence>
<dbReference type="AlphaFoldDB" id="A0A366EXF7"/>
<feature type="compositionally biased region" description="Basic and acidic residues" evidence="1">
    <location>
        <begin position="88"/>
        <end position="99"/>
    </location>
</feature>
<dbReference type="NCBIfam" id="NF006040">
    <property type="entry name" value="PRK08183.1"/>
    <property type="match status" value="1"/>
</dbReference>
<dbReference type="GO" id="GO:0045271">
    <property type="term" value="C:respiratory chain complex I"/>
    <property type="evidence" value="ECO:0007669"/>
    <property type="project" value="InterPro"/>
</dbReference>
<dbReference type="Pfam" id="PF05071">
    <property type="entry name" value="NDUFA12"/>
    <property type="match status" value="1"/>
</dbReference>
<dbReference type="EMBL" id="QNRK01000029">
    <property type="protein sequence ID" value="RBP07081.1"/>
    <property type="molecule type" value="Genomic_DNA"/>
</dbReference>
<organism evidence="2 3">
    <name type="scientific">Roseiarcus fermentans</name>
    <dbReference type="NCBI Taxonomy" id="1473586"/>
    <lineage>
        <taxon>Bacteria</taxon>
        <taxon>Pseudomonadati</taxon>
        <taxon>Pseudomonadota</taxon>
        <taxon>Alphaproteobacteria</taxon>
        <taxon>Hyphomicrobiales</taxon>
        <taxon>Roseiarcaceae</taxon>
        <taxon>Roseiarcus</taxon>
    </lineage>
</organism>
<evidence type="ECO:0000313" key="2">
    <source>
        <dbReference type="EMBL" id="RBP07081.1"/>
    </source>
</evidence>
<dbReference type="PANTHER" id="PTHR12910">
    <property type="entry name" value="NADH-UBIQUINONE OXIDOREDUCTASE SUBUNIT B17.2"/>
    <property type="match status" value="1"/>
</dbReference>
<dbReference type="PANTHER" id="PTHR12910:SF2">
    <property type="entry name" value="NADH DEHYDROGENASE [UBIQUINONE] 1 ALPHA SUBCOMPLEX SUBUNIT 12"/>
    <property type="match status" value="1"/>
</dbReference>
<sequence>MDLKLFLLRFATWWNGATLNTLLYTRRFGELVGEDQFGNRYYRRPGIDPSLGFERRWVIYNGLSEASMTPPGWNGWLHQTVDVPPSAEDYKPHPWEEPHIGNPTGTPAAIRPKGSTLNPTPHRQSTGGDYEAWSPGP</sequence>
<comment type="caution">
    <text evidence="2">The sequence shown here is derived from an EMBL/GenBank/DDBJ whole genome shotgun (WGS) entry which is preliminary data.</text>
</comment>
<dbReference type="InterPro" id="IPR007763">
    <property type="entry name" value="NDUFA12"/>
</dbReference>
<protein>
    <submittedName>
        <fullName evidence="2">NADH:ubiquinone oxidoreductase subunit</fullName>
    </submittedName>
</protein>
<feature type="region of interest" description="Disordered" evidence="1">
    <location>
        <begin position="84"/>
        <end position="137"/>
    </location>
</feature>
<name>A0A366EXF7_9HYPH</name>
<proteinExistence type="predicted"/>
<keyword evidence="3" id="KW-1185">Reference proteome</keyword>